<reference evidence="5 8" key="3">
    <citation type="submission" date="2024-08" db="EMBL/GenBank/DDBJ databases">
        <authorList>
            <person name="Arias E."/>
        </authorList>
    </citation>
    <scope>NUCLEOTIDE SEQUENCE [LARGE SCALE GENOMIC DNA]</scope>
    <source>
        <strain evidence="5 8">FAM 24106</strain>
    </source>
</reference>
<dbReference type="Pfam" id="PF03960">
    <property type="entry name" value="ArsC"/>
    <property type="match status" value="1"/>
</dbReference>
<evidence type="ECO:0000256" key="2">
    <source>
        <dbReference type="ARBA" id="ARBA00023284"/>
    </source>
</evidence>
<dbReference type="Gene3D" id="3.40.30.10">
    <property type="entry name" value="Glutaredoxin"/>
    <property type="match status" value="1"/>
</dbReference>
<dbReference type="OrthoDB" id="9794155at2"/>
<dbReference type="STRING" id="191770.SAMN04488013_10493"/>
<organism evidence="6 7">
    <name type="scientific">Marinilactibacillus psychrotolerans</name>
    <dbReference type="NCBI Taxonomy" id="191770"/>
    <lineage>
        <taxon>Bacteria</taxon>
        <taxon>Bacillati</taxon>
        <taxon>Bacillota</taxon>
        <taxon>Bacilli</taxon>
        <taxon>Lactobacillales</taxon>
        <taxon>Carnobacteriaceae</taxon>
        <taxon>Marinilactibacillus</taxon>
    </lineage>
</organism>
<evidence type="ECO:0000313" key="5">
    <source>
        <dbReference type="EMBL" id="MFL2103403.1"/>
    </source>
</evidence>
<evidence type="ECO:0000256" key="1">
    <source>
        <dbReference type="ARBA" id="ARBA00023157"/>
    </source>
</evidence>
<name>A0A511GZW3_9LACT</name>
<dbReference type="EMBL" id="BKBI01000008">
    <property type="protein sequence ID" value="GEQ35758.1"/>
    <property type="molecule type" value="Genomic_DNA"/>
</dbReference>
<dbReference type="Proteomes" id="UP000307201">
    <property type="component" value="Unassembled WGS sequence"/>
</dbReference>
<dbReference type="PROSITE" id="PS51353">
    <property type="entry name" value="ARSC"/>
    <property type="match status" value="1"/>
</dbReference>
<dbReference type="EMBL" id="VBTE01000005">
    <property type="protein sequence ID" value="TLQ08869.1"/>
    <property type="molecule type" value="Genomic_DNA"/>
</dbReference>
<dbReference type="CDD" id="cd03036">
    <property type="entry name" value="ArsC_like"/>
    <property type="match status" value="1"/>
</dbReference>
<gene>
    <name evidence="4" type="primary">arsC_2</name>
    <name evidence="5" type="ORF">ACEN37_09040</name>
    <name evidence="6" type="ORF">FEZ48_03005</name>
    <name evidence="4" type="ORF">M132T_12660</name>
</gene>
<dbReference type="PANTHER" id="PTHR30041:SF8">
    <property type="entry name" value="PROTEIN YFFB"/>
    <property type="match status" value="1"/>
</dbReference>
<dbReference type="Proteomes" id="UP000887127">
    <property type="component" value="Unassembled WGS sequence"/>
</dbReference>
<accession>A0A511GZW3</accession>
<evidence type="ECO:0000313" key="8">
    <source>
        <dbReference type="Proteomes" id="UP001625374"/>
    </source>
</evidence>
<dbReference type="AlphaFoldDB" id="A0A511GZW3"/>
<keyword evidence="8" id="KW-1185">Reference proteome</keyword>
<sequence>MKFYCHPTCTTCKKAQQWLEINHIDYTFINLKETAPSKEMLMKLMKQSKRPLKQFFNTSGQLYRQYELKDKVSDMSIEEAAEWLSKNGMLVKRPLAIKENNFTIGFKEKEYEAVWLSAEKENTK</sequence>
<dbReference type="PANTHER" id="PTHR30041">
    <property type="entry name" value="ARSENATE REDUCTASE"/>
    <property type="match status" value="1"/>
</dbReference>
<proteinExistence type="inferred from homology"/>
<evidence type="ECO:0000313" key="4">
    <source>
        <dbReference type="EMBL" id="GEQ35758.1"/>
    </source>
</evidence>
<dbReference type="NCBIfam" id="TIGR01617">
    <property type="entry name" value="arsC_related"/>
    <property type="match status" value="1"/>
</dbReference>
<dbReference type="RefSeq" id="WP_091760675.1">
    <property type="nucleotide sequence ID" value="NZ_BJVX01000006.1"/>
</dbReference>
<evidence type="ECO:0000313" key="6">
    <source>
        <dbReference type="EMBL" id="TLQ08869.1"/>
    </source>
</evidence>
<dbReference type="InterPro" id="IPR036249">
    <property type="entry name" value="Thioredoxin-like_sf"/>
</dbReference>
<evidence type="ECO:0000256" key="3">
    <source>
        <dbReference type="PROSITE-ProRule" id="PRU01282"/>
    </source>
</evidence>
<keyword evidence="1" id="KW-1015">Disulfide bond</keyword>
<comment type="caution">
    <text evidence="6">The sequence shown here is derived from an EMBL/GenBank/DDBJ whole genome shotgun (WGS) entry which is preliminary data.</text>
</comment>
<dbReference type="InterPro" id="IPR006504">
    <property type="entry name" value="Tscrpt_reg_Spx/MgsR"/>
</dbReference>
<reference evidence="4" key="2">
    <citation type="submission" date="2019-08" db="EMBL/GenBank/DDBJ databases">
        <title>Marinilactibacillus psychrotolerans M13-2T whole genome sequencing project.</title>
        <authorList>
            <person name="Ishikawa M."/>
            <person name="Suzuki T."/>
            <person name="Matsutani M."/>
        </authorList>
    </citation>
    <scope>NUCLEOTIDE SEQUENCE</scope>
    <source>
        <strain evidence="4">M13-2T</strain>
    </source>
</reference>
<dbReference type="EMBL" id="JBGQQK010000026">
    <property type="protein sequence ID" value="MFL2103403.1"/>
    <property type="molecule type" value="Genomic_DNA"/>
</dbReference>
<dbReference type="InterPro" id="IPR006660">
    <property type="entry name" value="Arsenate_reductase-like"/>
</dbReference>
<protein>
    <submittedName>
        <fullName evidence="4 6">Arsenate reductase</fullName>
    </submittedName>
</protein>
<dbReference type="SUPFAM" id="SSF52833">
    <property type="entry name" value="Thioredoxin-like"/>
    <property type="match status" value="1"/>
</dbReference>
<reference evidence="6 7" key="1">
    <citation type="submission" date="2019-05" db="EMBL/GenBank/DDBJ databases">
        <title>The metagenome of a microbial culture collection derived from dairy environment covers the genomic content of the human microbiome.</title>
        <authorList>
            <person name="Roder T."/>
            <person name="Wuthrich D."/>
            <person name="Sattari Z."/>
            <person name="Von Ah U."/>
            <person name="Bar C."/>
            <person name="Ronchi F."/>
            <person name="Macpherson A.J."/>
            <person name="Ganal-Vonarburg S.C."/>
            <person name="Bruggmann R."/>
            <person name="Vergeres G."/>
        </authorList>
    </citation>
    <scope>NUCLEOTIDE SEQUENCE [LARGE SCALE GENOMIC DNA]</scope>
    <source>
        <strain evidence="6 7">FAM 24235</strain>
    </source>
</reference>
<comment type="similarity">
    <text evidence="3">Belongs to the ArsC family.</text>
</comment>
<evidence type="ECO:0000313" key="7">
    <source>
        <dbReference type="Proteomes" id="UP000307201"/>
    </source>
</evidence>
<dbReference type="Proteomes" id="UP001625374">
    <property type="component" value="Unassembled WGS sequence"/>
</dbReference>
<dbReference type="GeneID" id="96911137"/>
<keyword evidence="2" id="KW-0676">Redox-active center</keyword>